<dbReference type="EMBL" id="JAPFFF010000001">
    <property type="protein sequence ID" value="KAK8897868.1"/>
    <property type="molecule type" value="Genomic_DNA"/>
</dbReference>
<gene>
    <name evidence="1" type="ORF">M9Y10_000096</name>
</gene>
<name>A0ABR2L3G0_9EUKA</name>
<dbReference type="Proteomes" id="UP001470230">
    <property type="component" value="Unassembled WGS sequence"/>
</dbReference>
<proteinExistence type="predicted"/>
<evidence type="ECO:0000313" key="2">
    <source>
        <dbReference type="Proteomes" id="UP001470230"/>
    </source>
</evidence>
<accession>A0ABR2L3G0</accession>
<protein>
    <submittedName>
        <fullName evidence="1">Uncharacterized protein</fullName>
    </submittedName>
</protein>
<sequence length="133" mass="16224">MAYSQSDFTDFSNYEIVEFINEINRGLNENLPIANTHHLRGGAYLRNIKTLMDYFNQHNAYQIIGSDFNDEGFDKFIIHMQNQREHEQNHLNILHDELNYENELNKQYEQYYEHEQQQQEDNRFFNNFDKSDY</sequence>
<organism evidence="1 2">
    <name type="scientific">Tritrichomonas musculus</name>
    <dbReference type="NCBI Taxonomy" id="1915356"/>
    <lineage>
        <taxon>Eukaryota</taxon>
        <taxon>Metamonada</taxon>
        <taxon>Parabasalia</taxon>
        <taxon>Tritrichomonadida</taxon>
        <taxon>Tritrichomonadidae</taxon>
        <taxon>Tritrichomonas</taxon>
    </lineage>
</organism>
<keyword evidence="2" id="KW-1185">Reference proteome</keyword>
<comment type="caution">
    <text evidence="1">The sequence shown here is derived from an EMBL/GenBank/DDBJ whole genome shotgun (WGS) entry which is preliminary data.</text>
</comment>
<reference evidence="1 2" key="1">
    <citation type="submission" date="2024-04" db="EMBL/GenBank/DDBJ databases">
        <title>Tritrichomonas musculus Genome.</title>
        <authorList>
            <person name="Alves-Ferreira E."/>
            <person name="Grigg M."/>
            <person name="Lorenzi H."/>
            <person name="Galac M."/>
        </authorList>
    </citation>
    <scope>NUCLEOTIDE SEQUENCE [LARGE SCALE GENOMIC DNA]</scope>
    <source>
        <strain evidence="1 2">EAF2021</strain>
    </source>
</reference>
<evidence type="ECO:0000313" key="1">
    <source>
        <dbReference type="EMBL" id="KAK8897868.1"/>
    </source>
</evidence>